<dbReference type="EMBL" id="MU167212">
    <property type="protein sequence ID" value="KAG0151583.1"/>
    <property type="molecule type" value="Genomic_DNA"/>
</dbReference>
<gene>
    <name evidence="1" type="ORF">CROQUDRAFT_86612</name>
</gene>
<comment type="caution">
    <text evidence="1">The sequence shown here is derived from an EMBL/GenBank/DDBJ whole genome shotgun (WGS) entry which is preliminary data.</text>
</comment>
<evidence type="ECO:0000313" key="2">
    <source>
        <dbReference type="Proteomes" id="UP000886653"/>
    </source>
</evidence>
<evidence type="ECO:0000313" key="1">
    <source>
        <dbReference type="EMBL" id="KAG0151583.1"/>
    </source>
</evidence>
<accession>A0A9P6TI96</accession>
<reference evidence="1" key="1">
    <citation type="submission" date="2013-11" db="EMBL/GenBank/DDBJ databases">
        <title>Genome sequence of the fusiform rust pathogen reveals effectors for host alternation and coevolution with pine.</title>
        <authorList>
            <consortium name="DOE Joint Genome Institute"/>
            <person name="Smith K."/>
            <person name="Pendleton A."/>
            <person name="Kubisiak T."/>
            <person name="Anderson C."/>
            <person name="Salamov A."/>
            <person name="Aerts A."/>
            <person name="Riley R."/>
            <person name="Clum A."/>
            <person name="Lindquist E."/>
            <person name="Ence D."/>
            <person name="Campbell M."/>
            <person name="Kronenberg Z."/>
            <person name="Feau N."/>
            <person name="Dhillon B."/>
            <person name="Hamelin R."/>
            <person name="Burleigh J."/>
            <person name="Smith J."/>
            <person name="Yandell M."/>
            <person name="Nelson C."/>
            <person name="Grigoriev I."/>
            <person name="Davis J."/>
        </authorList>
    </citation>
    <scope>NUCLEOTIDE SEQUENCE</scope>
    <source>
        <strain evidence="1">G11</strain>
    </source>
</reference>
<dbReference type="AlphaFoldDB" id="A0A9P6TI96"/>
<name>A0A9P6TI96_9BASI</name>
<organism evidence="1 2">
    <name type="scientific">Cronartium quercuum f. sp. fusiforme G11</name>
    <dbReference type="NCBI Taxonomy" id="708437"/>
    <lineage>
        <taxon>Eukaryota</taxon>
        <taxon>Fungi</taxon>
        <taxon>Dikarya</taxon>
        <taxon>Basidiomycota</taxon>
        <taxon>Pucciniomycotina</taxon>
        <taxon>Pucciniomycetes</taxon>
        <taxon>Pucciniales</taxon>
        <taxon>Coleosporiaceae</taxon>
        <taxon>Cronartium</taxon>
    </lineage>
</organism>
<protein>
    <submittedName>
        <fullName evidence="1">Uncharacterized protein</fullName>
    </submittedName>
</protein>
<proteinExistence type="predicted"/>
<dbReference type="Proteomes" id="UP000886653">
    <property type="component" value="Unassembled WGS sequence"/>
</dbReference>
<keyword evidence="2" id="KW-1185">Reference proteome</keyword>
<sequence>MPPPPVPDPQHDQTSWMDLFLDLMDVMDTSDACPSHQSWADEVAEAKASPPQMMEDDLMDTWLEATKHTGTGRNVMLVLVVIKLIMVLLCKVTASLKDSHQAHQCIDKLEAKLAELTVDICIFPF</sequence>